<dbReference type="PANTHER" id="PTHR31388:SF238">
    <property type="entry name" value="PEROXIDASE"/>
    <property type="match status" value="1"/>
</dbReference>
<comment type="subcellular location">
    <subcellularLocation>
        <location evidence="3">Secreted</location>
    </subcellularLocation>
</comment>
<evidence type="ECO:0000256" key="11">
    <source>
        <dbReference type="PIRSR" id="PIRSR600823-3"/>
    </source>
</evidence>
<dbReference type="GO" id="GO:0006979">
    <property type="term" value="P:response to oxidative stress"/>
    <property type="evidence" value="ECO:0007669"/>
    <property type="project" value="InterPro"/>
</dbReference>
<evidence type="ECO:0000256" key="3">
    <source>
        <dbReference type="ARBA" id="ARBA00004613"/>
    </source>
</evidence>
<proteinExistence type="predicted"/>
<accession>A0A1E5V5E6</accession>
<keyword evidence="7 11" id="KW-0106">Calcium</keyword>
<dbReference type="EMBL" id="LWDX02050853">
    <property type="protein sequence ID" value="OEL20383.1"/>
    <property type="molecule type" value="Genomic_DNA"/>
</dbReference>
<evidence type="ECO:0000256" key="12">
    <source>
        <dbReference type="PIRSR" id="PIRSR600823-4"/>
    </source>
</evidence>
<evidence type="ECO:0000256" key="9">
    <source>
        <dbReference type="ARBA" id="ARBA00023004"/>
    </source>
</evidence>
<dbReference type="InterPro" id="IPR000823">
    <property type="entry name" value="Peroxidase_pln"/>
</dbReference>
<dbReference type="GO" id="GO:0140825">
    <property type="term" value="F:lactoperoxidase activity"/>
    <property type="evidence" value="ECO:0007669"/>
    <property type="project" value="UniProtKB-EC"/>
</dbReference>
<dbReference type="GO" id="GO:0042744">
    <property type="term" value="P:hydrogen peroxide catabolic process"/>
    <property type="evidence" value="ECO:0007669"/>
    <property type="project" value="UniProtKB-KW"/>
</dbReference>
<dbReference type="GO" id="GO:0046872">
    <property type="term" value="F:metal ion binding"/>
    <property type="evidence" value="ECO:0007669"/>
    <property type="project" value="UniProtKB-KW"/>
</dbReference>
<dbReference type="InterPro" id="IPR002016">
    <property type="entry name" value="Haem_peroxidase"/>
</dbReference>
<feature type="region of interest" description="Disordered" evidence="13">
    <location>
        <begin position="10"/>
        <end position="33"/>
    </location>
</feature>
<feature type="binding site" evidence="11">
    <location>
        <position position="92"/>
    </location>
    <ligand>
        <name>Ca(2+)</name>
        <dbReference type="ChEBI" id="CHEBI:29108"/>
        <label>1</label>
    </ligand>
</feature>
<dbReference type="STRING" id="888268.A0A1E5V5E6"/>
<comment type="cofactor">
    <cofactor evidence="2">
        <name>heme b</name>
        <dbReference type="ChEBI" id="CHEBI:60344"/>
    </cofactor>
</comment>
<name>A0A1E5V5E6_9POAL</name>
<dbReference type="Gene3D" id="1.10.520.10">
    <property type="match status" value="1"/>
</dbReference>
<reference evidence="15 16" key="1">
    <citation type="submission" date="2016-09" db="EMBL/GenBank/DDBJ databases">
        <title>The draft genome of Dichanthelium oligosanthes: A C3 panicoid grass species.</title>
        <authorList>
            <person name="Studer A.J."/>
            <person name="Schnable J.C."/>
            <person name="Brutnell T.P."/>
        </authorList>
    </citation>
    <scope>NUCLEOTIDE SEQUENCE [LARGE SCALE GENOMIC DNA]</scope>
    <source>
        <strain evidence="16">cv. Kellogg 1175</strain>
        <tissue evidence="15">Leaf</tissue>
    </source>
</reference>
<keyword evidence="16" id="KW-1185">Reference proteome</keyword>
<dbReference type="AlphaFoldDB" id="A0A1E5V5E6"/>
<sequence>MCVGAAMTWGAAVRGDDGSDGQGPGVSGGDEGKAQVSWADWDVTGTSSAQLCTGFYSYSCPGVYDAVKSVMQSAIAREQRICASILRLFFRDFFVQVIYLLLY</sequence>
<keyword evidence="8" id="KW-0560">Oxidoreductase</keyword>
<comment type="caution">
    <text evidence="15">The sequence shown here is derived from an EMBL/GenBank/DDBJ whole genome shotgun (WGS) entry which is preliminary data.</text>
</comment>
<comment type="cofactor">
    <cofactor evidence="11">
        <name>Ca(2+)</name>
        <dbReference type="ChEBI" id="CHEBI:29108"/>
    </cofactor>
    <text evidence="11">Binds 2 calcium ions per subunit.</text>
</comment>
<evidence type="ECO:0000256" key="7">
    <source>
        <dbReference type="ARBA" id="ARBA00022837"/>
    </source>
</evidence>
<evidence type="ECO:0000256" key="5">
    <source>
        <dbReference type="ARBA" id="ARBA00022617"/>
    </source>
</evidence>
<feature type="domain" description="Plant heme peroxidase family profile" evidence="14">
    <location>
        <begin position="50"/>
        <end position="96"/>
    </location>
</feature>
<dbReference type="GO" id="GO:0005576">
    <property type="term" value="C:extracellular region"/>
    <property type="evidence" value="ECO:0007669"/>
    <property type="project" value="UniProtKB-SubCell"/>
</dbReference>
<protein>
    <recommendedName>
        <fullName evidence="14">Plant heme peroxidase family profile domain-containing protein</fullName>
    </recommendedName>
</protein>
<dbReference type="PROSITE" id="PS50873">
    <property type="entry name" value="PEROXIDASE_4"/>
    <property type="match status" value="1"/>
</dbReference>
<organism evidence="15 16">
    <name type="scientific">Dichanthelium oligosanthes</name>
    <dbReference type="NCBI Taxonomy" id="888268"/>
    <lineage>
        <taxon>Eukaryota</taxon>
        <taxon>Viridiplantae</taxon>
        <taxon>Streptophyta</taxon>
        <taxon>Embryophyta</taxon>
        <taxon>Tracheophyta</taxon>
        <taxon>Spermatophyta</taxon>
        <taxon>Magnoliopsida</taxon>
        <taxon>Liliopsida</taxon>
        <taxon>Poales</taxon>
        <taxon>Poaceae</taxon>
        <taxon>PACMAD clade</taxon>
        <taxon>Panicoideae</taxon>
        <taxon>Panicodae</taxon>
        <taxon>Paniceae</taxon>
        <taxon>Dichantheliinae</taxon>
        <taxon>Dichanthelium</taxon>
    </lineage>
</organism>
<dbReference type="Proteomes" id="UP000095767">
    <property type="component" value="Unassembled WGS sequence"/>
</dbReference>
<evidence type="ECO:0000256" key="1">
    <source>
        <dbReference type="ARBA" id="ARBA00000189"/>
    </source>
</evidence>
<dbReference type="PANTHER" id="PTHR31388">
    <property type="entry name" value="PEROXIDASE 72-RELATED"/>
    <property type="match status" value="1"/>
</dbReference>
<feature type="compositionally biased region" description="Gly residues" evidence="13">
    <location>
        <begin position="20"/>
        <end position="29"/>
    </location>
</feature>
<evidence type="ECO:0000256" key="13">
    <source>
        <dbReference type="SAM" id="MobiDB-lite"/>
    </source>
</evidence>
<evidence type="ECO:0000256" key="6">
    <source>
        <dbReference type="ARBA" id="ARBA00022723"/>
    </source>
</evidence>
<evidence type="ECO:0000313" key="16">
    <source>
        <dbReference type="Proteomes" id="UP000095767"/>
    </source>
</evidence>
<keyword evidence="5" id="KW-0349">Heme</keyword>
<evidence type="ECO:0000313" key="15">
    <source>
        <dbReference type="EMBL" id="OEL20383.1"/>
    </source>
</evidence>
<dbReference type="GO" id="GO:0020037">
    <property type="term" value="F:heme binding"/>
    <property type="evidence" value="ECO:0007669"/>
    <property type="project" value="InterPro"/>
</dbReference>
<feature type="binding site" evidence="11">
    <location>
        <position position="95"/>
    </location>
    <ligand>
        <name>Ca(2+)</name>
        <dbReference type="ChEBI" id="CHEBI:29108"/>
        <label>1</label>
    </ligand>
</feature>
<evidence type="ECO:0000256" key="2">
    <source>
        <dbReference type="ARBA" id="ARBA00001970"/>
    </source>
</evidence>
<gene>
    <name evidence="15" type="ORF">BAE44_0018598</name>
</gene>
<comment type="catalytic activity">
    <reaction evidence="1">
        <text>2 a phenolic donor + H2O2 = 2 a phenolic radical donor + 2 H2O</text>
        <dbReference type="Rhea" id="RHEA:56136"/>
        <dbReference type="ChEBI" id="CHEBI:15377"/>
        <dbReference type="ChEBI" id="CHEBI:16240"/>
        <dbReference type="ChEBI" id="CHEBI:139520"/>
        <dbReference type="ChEBI" id="CHEBI:139521"/>
        <dbReference type="EC" id="1.11.1.7"/>
    </reaction>
</comment>
<feature type="site" description="Transition state stabilizer" evidence="12">
    <location>
        <position position="87"/>
    </location>
</feature>
<evidence type="ECO:0000256" key="10">
    <source>
        <dbReference type="ARBA" id="ARBA00023324"/>
    </source>
</evidence>
<keyword evidence="10" id="KW-0376">Hydrogen peroxide</keyword>
<dbReference type="OrthoDB" id="2113341at2759"/>
<dbReference type="SUPFAM" id="SSF48113">
    <property type="entry name" value="Heme-dependent peroxidases"/>
    <property type="match status" value="1"/>
</dbReference>
<keyword evidence="4" id="KW-0575">Peroxidase</keyword>
<keyword evidence="6 11" id="KW-0479">Metal-binding</keyword>
<evidence type="ECO:0000256" key="4">
    <source>
        <dbReference type="ARBA" id="ARBA00022559"/>
    </source>
</evidence>
<evidence type="ECO:0000259" key="14">
    <source>
        <dbReference type="PROSITE" id="PS50873"/>
    </source>
</evidence>
<dbReference type="InterPro" id="IPR010255">
    <property type="entry name" value="Haem_peroxidase_sf"/>
</dbReference>
<evidence type="ECO:0000256" key="8">
    <source>
        <dbReference type="ARBA" id="ARBA00023002"/>
    </source>
</evidence>
<keyword evidence="9" id="KW-0408">Iron</keyword>